<dbReference type="PANTHER" id="PTHR10285">
    <property type="entry name" value="URIDINE KINASE"/>
    <property type="match status" value="1"/>
</dbReference>
<dbReference type="AlphaFoldDB" id="A0A5C8ZNL1"/>
<comment type="caution">
    <text evidence="1">The sequence shown here is derived from an EMBL/GenBank/DDBJ whole genome shotgun (WGS) entry which is preliminary data.</text>
</comment>
<accession>A0A5C8ZNL1</accession>
<dbReference type="Gene3D" id="3.40.50.300">
    <property type="entry name" value="P-loop containing nucleotide triphosphate hydrolases"/>
    <property type="match status" value="1"/>
</dbReference>
<name>A0A5C8ZNL1_9GAMM</name>
<proteinExistence type="predicted"/>
<reference evidence="1 2" key="1">
    <citation type="submission" date="2019-08" db="EMBL/GenBank/DDBJ databases">
        <title>Parahaliea maris sp. nov., isolated from the surface seawater.</title>
        <authorList>
            <person name="Liu Y."/>
        </authorList>
    </citation>
    <scope>NUCLEOTIDE SEQUENCE [LARGE SCALE GENOMIC DNA]</scope>
    <source>
        <strain evidence="1 2">S2-26</strain>
    </source>
</reference>
<dbReference type="InterPro" id="IPR027417">
    <property type="entry name" value="P-loop_NTPase"/>
</dbReference>
<keyword evidence="1" id="KW-0808">Transferase</keyword>
<dbReference type="EMBL" id="VRYZ01000007">
    <property type="protein sequence ID" value="TXS90096.1"/>
    <property type="molecule type" value="Genomic_DNA"/>
</dbReference>
<dbReference type="SUPFAM" id="SSF52540">
    <property type="entry name" value="P-loop containing nucleoside triphosphate hydrolases"/>
    <property type="match status" value="1"/>
</dbReference>
<evidence type="ECO:0000313" key="2">
    <source>
        <dbReference type="Proteomes" id="UP000321933"/>
    </source>
</evidence>
<protein>
    <submittedName>
        <fullName evidence="1">Kinase</fullName>
    </submittedName>
</protein>
<dbReference type="Proteomes" id="UP000321933">
    <property type="component" value="Unassembled WGS sequence"/>
</dbReference>
<keyword evidence="1" id="KW-0418">Kinase</keyword>
<sequence length="309" mass="34843">MTPVAETPTPPPLAWQEDFLQRHQLGADYLVTARMWFDPLVDRLCLHRKSAGEPFVVGINGCQGSGKTTLVDYLACALEAYGGLHCVSLSLDDFYLTRAEREVLARDVHPLFATRGVPGTHDMPLMLSCLQRLKARGEFTVQHALRLPRFDKASDDRCPAAQWAEVSEAVDIVLFEGWCLGVEAQPEEALVQAVNALERDEDPDGVWRRAVNTVLARDFPPVYALVDEWLMLQAPSFACVQRWRQEQEDKLRQRLGSEDLGRSMSPAQVTRFIQHYQRLTEWSLATLPERASTVFRLDGQRQIQAGGAR</sequence>
<evidence type="ECO:0000313" key="1">
    <source>
        <dbReference type="EMBL" id="TXS90096.1"/>
    </source>
</evidence>
<keyword evidence="2" id="KW-1185">Reference proteome</keyword>
<dbReference type="OrthoDB" id="455474at2"/>
<organism evidence="1 2">
    <name type="scientific">Parahaliea aestuarii</name>
    <dbReference type="NCBI Taxonomy" id="1852021"/>
    <lineage>
        <taxon>Bacteria</taxon>
        <taxon>Pseudomonadati</taxon>
        <taxon>Pseudomonadota</taxon>
        <taxon>Gammaproteobacteria</taxon>
        <taxon>Cellvibrionales</taxon>
        <taxon>Halieaceae</taxon>
        <taxon>Parahaliea</taxon>
    </lineage>
</organism>
<gene>
    <name evidence="1" type="ORF">FVW59_15980</name>
</gene>
<dbReference type="GO" id="GO:0016301">
    <property type="term" value="F:kinase activity"/>
    <property type="evidence" value="ECO:0007669"/>
    <property type="project" value="UniProtKB-KW"/>
</dbReference>